<evidence type="ECO:0000313" key="23">
    <source>
        <dbReference type="Proteomes" id="UP001177003"/>
    </source>
</evidence>
<evidence type="ECO:0000256" key="7">
    <source>
        <dbReference type="ARBA" id="ARBA00022692"/>
    </source>
</evidence>
<dbReference type="PROSITE" id="PS00108">
    <property type="entry name" value="PROTEIN_KINASE_ST"/>
    <property type="match status" value="1"/>
</dbReference>
<evidence type="ECO:0000256" key="4">
    <source>
        <dbReference type="ARBA" id="ARBA00022553"/>
    </source>
</evidence>
<dbReference type="Pfam" id="PF13855">
    <property type="entry name" value="LRR_8"/>
    <property type="match status" value="1"/>
</dbReference>
<keyword evidence="10" id="KW-0547">Nucleotide-binding</keyword>
<dbReference type="FunFam" id="1.10.510.10:FF:000146">
    <property type="entry name" value="LRR receptor-like serine/threonine-protein kinase IOS1"/>
    <property type="match status" value="1"/>
</dbReference>
<dbReference type="InterPro" id="IPR001611">
    <property type="entry name" value="Leu-rich_rpt"/>
</dbReference>
<dbReference type="InterPro" id="IPR024788">
    <property type="entry name" value="Malectin-like_Carb-bd_dom"/>
</dbReference>
<keyword evidence="12" id="KW-0067">ATP-binding</keyword>
<comment type="catalytic activity">
    <reaction evidence="18">
        <text>L-seryl-[protein] + ATP = O-phospho-L-seryl-[protein] + ADP + H(+)</text>
        <dbReference type="Rhea" id="RHEA:17989"/>
        <dbReference type="Rhea" id="RHEA-COMP:9863"/>
        <dbReference type="Rhea" id="RHEA-COMP:11604"/>
        <dbReference type="ChEBI" id="CHEBI:15378"/>
        <dbReference type="ChEBI" id="CHEBI:29999"/>
        <dbReference type="ChEBI" id="CHEBI:30616"/>
        <dbReference type="ChEBI" id="CHEBI:83421"/>
        <dbReference type="ChEBI" id="CHEBI:456216"/>
        <dbReference type="EC" id="2.7.11.1"/>
    </reaction>
</comment>
<keyword evidence="3" id="KW-0723">Serine/threonine-protein kinase</keyword>
<keyword evidence="16" id="KW-0325">Glycoprotein</keyword>
<evidence type="ECO:0000313" key="22">
    <source>
        <dbReference type="EMBL" id="CAI9275152.1"/>
    </source>
</evidence>
<feature type="transmembrane region" description="Helical" evidence="19">
    <location>
        <begin position="531"/>
        <end position="554"/>
    </location>
</feature>
<evidence type="ECO:0000256" key="20">
    <source>
        <dbReference type="SAM" id="SignalP"/>
    </source>
</evidence>
<keyword evidence="6" id="KW-0808">Transferase</keyword>
<dbReference type="SMART" id="SM00220">
    <property type="entry name" value="S_TKc"/>
    <property type="match status" value="1"/>
</dbReference>
<dbReference type="SUPFAM" id="SSF56112">
    <property type="entry name" value="Protein kinase-like (PK-like)"/>
    <property type="match status" value="1"/>
</dbReference>
<evidence type="ECO:0000256" key="17">
    <source>
        <dbReference type="ARBA" id="ARBA00047899"/>
    </source>
</evidence>
<accession>A0AA35YJQ6</accession>
<evidence type="ECO:0000256" key="6">
    <source>
        <dbReference type="ARBA" id="ARBA00022679"/>
    </source>
</evidence>
<evidence type="ECO:0000256" key="5">
    <source>
        <dbReference type="ARBA" id="ARBA00022614"/>
    </source>
</evidence>
<reference evidence="22" key="1">
    <citation type="submission" date="2023-04" db="EMBL/GenBank/DDBJ databases">
        <authorList>
            <person name="Vijverberg K."/>
            <person name="Xiong W."/>
            <person name="Schranz E."/>
        </authorList>
    </citation>
    <scope>NUCLEOTIDE SEQUENCE</scope>
</reference>
<dbReference type="FunFam" id="3.80.10.10:FF:000041">
    <property type="entry name" value="LRR receptor-like serine/threonine-protein kinase ERECTA"/>
    <property type="match status" value="1"/>
</dbReference>
<dbReference type="InterPro" id="IPR003591">
    <property type="entry name" value="Leu-rich_rpt_typical-subtyp"/>
</dbReference>
<evidence type="ECO:0000256" key="19">
    <source>
        <dbReference type="SAM" id="Phobius"/>
    </source>
</evidence>
<evidence type="ECO:0000256" key="14">
    <source>
        <dbReference type="ARBA" id="ARBA00023136"/>
    </source>
</evidence>
<keyword evidence="9" id="KW-0677">Repeat</keyword>
<feature type="domain" description="Protein kinase" evidence="21">
    <location>
        <begin position="614"/>
        <end position="888"/>
    </location>
</feature>
<dbReference type="GO" id="GO:0051707">
    <property type="term" value="P:response to other organism"/>
    <property type="evidence" value="ECO:0007669"/>
    <property type="project" value="UniProtKB-ARBA"/>
</dbReference>
<evidence type="ECO:0000256" key="3">
    <source>
        <dbReference type="ARBA" id="ARBA00022527"/>
    </source>
</evidence>
<dbReference type="EMBL" id="OX465079">
    <property type="protein sequence ID" value="CAI9275152.1"/>
    <property type="molecule type" value="Genomic_DNA"/>
</dbReference>
<dbReference type="Gene3D" id="3.30.200.20">
    <property type="entry name" value="Phosphorylase Kinase, domain 1"/>
    <property type="match status" value="1"/>
</dbReference>
<evidence type="ECO:0000256" key="11">
    <source>
        <dbReference type="ARBA" id="ARBA00022777"/>
    </source>
</evidence>
<comment type="catalytic activity">
    <reaction evidence="17">
        <text>L-threonyl-[protein] + ATP = O-phospho-L-threonyl-[protein] + ADP + H(+)</text>
        <dbReference type="Rhea" id="RHEA:46608"/>
        <dbReference type="Rhea" id="RHEA-COMP:11060"/>
        <dbReference type="Rhea" id="RHEA-COMP:11605"/>
        <dbReference type="ChEBI" id="CHEBI:15378"/>
        <dbReference type="ChEBI" id="CHEBI:30013"/>
        <dbReference type="ChEBI" id="CHEBI:30616"/>
        <dbReference type="ChEBI" id="CHEBI:61977"/>
        <dbReference type="ChEBI" id="CHEBI:456216"/>
        <dbReference type="EC" id="2.7.11.1"/>
    </reaction>
</comment>
<dbReference type="AlphaFoldDB" id="A0AA35YJQ6"/>
<keyword evidence="5" id="KW-0433">Leucine-rich repeat</keyword>
<dbReference type="PROSITE" id="PS50011">
    <property type="entry name" value="PROTEIN_KINASE_DOM"/>
    <property type="match status" value="1"/>
</dbReference>
<evidence type="ECO:0000256" key="16">
    <source>
        <dbReference type="ARBA" id="ARBA00023180"/>
    </source>
</evidence>
<dbReference type="Gene3D" id="3.80.10.10">
    <property type="entry name" value="Ribonuclease Inhibitor"/>
    <property type="match status" value="1"/>
</dbReference>
<keyword evidence="23" id="KW-1185">Reference proteome</keyword>
<evidence type="ECO:0000256" key="2">
    <source>
        <dbReference type="ARBA" id="ARBA00012513"/>
    </source>
</evidence>
<dbReference type="Proteomes" id="UP001177003">
    <property type="component" value="Chromosome 3"/>
</dbReference>
<evidence type="ECO:0000256" key="9">
    <source>
        <dbReference type="ARBA" id="ARBA00022737"/>
    </source>
</evidence>
<organism evidence="22 23">
    <name type="scientific">Lactuca saligna</name>
    <name type="common">Willowleaf lettuce</name>
    <dbReference type="NCBI Taxonomy" id="75948"/>
    <lineage>
        <taxon>Eukaryota</taxon>
        <taxon>Viridiplantae</taxon>
        <taxon>Streptophyta</taxon>
        <taxon>Embryophyta</taxon>
        <taxon>Tracheophyta</taxon>
        <taxon>Spermatophyta</taxon>
        <taxon>Magnoliopsida</taxon>
        <taxon>eudicotyledons</taxon>
        <taxon>Gunneridae</taxon>
        <taxon>Pentapetalae</taxon>
        <taxon>asterids</taxon>
        <taxon>campanulids</taxon>
        <taxon>Asterales</taxon>
        <taxon>Asteraceae</taxon>
        <taxon>Cichorioideae</taxon>
        <taxon>Cichorieae</taxon>
        <taxon>Lactucinae</taxon>
        <taxon>Lactuca</taxon>
    </lineage>
</organism>
<dbReference type="SUPFAM" id="SSF52058">
    <property type="entry name" value="L domain-like"/>
    <property type="match status" value="1"/>
</dbReference>
<dbReference type="InterPro" id="IPR008271">
    <property type="entry name" value="Ser/Thr_kinase_AS"/>
</dbReference>
<keyword evidence="8 20" id="KW-0732">Signal</keyword>
<feature type="chain" id="PRO_5041353071" description="non-specific serine/threonine protein kinase" evidence="20">
    <location>
        <begin position="22"/>
        <end position="935"/>
    </location>
</feature>
<gene>
    <name evidence="22" type="ORF">LSALG_LOCUS15195</name>
</gene>
<dbReference type="InterPro" id="IPR032675">
    <property type="entry name" value="LRR_dom_sf"/>
</dbReference>
<dbReference type="FunFam" id="3.30.200.20:FF:000394">
    <property type="entry name" value="Leucine-rich repeat receptor-like protein kinase"/>
    <property type="match status" value="1"/>
</dbReference>
<dbReference type="InterPro" id="IPR000719">
    <property type="entry name" value="Prot_kinase_dom"/>
</dbReference>
<dbReference type="GO" id="GO:0016020">
    <property type="term" value="C:membrane"/>
    <property type="evidence" value="ECO:0007669"/>
    <property type="project" value="UniProtKB-SubCell"/>
</dbReference>
<dbReference type="Pfam" id="PF12819">
    <property type="entry name" value="Malectin_like"/>
    <property type="match status" value="1"/>
</dbReference>
<dbReference type="PANTHER" id="PTHR45631">
    <property type="entry name" value="OS07G0107800 PROTEIN-RELATED"/>
    <property type="match status" value="1"/>
</dbReference>
<protein>
    <recommendedName>
        <fullName evidence="2">non-specific serine/threonine protein kinase</fullName>
        <ecNumber evidence="2">2.7.11.1</ecNumber>
    </recommendedName>
</protein>
<evidence type="ECO:0000259" key="21">
    <source>
        <dbReference type="PROSITE" id="PS50011"/>
    </source>
</evidence>
<keyword evidence="11" id="KW-0418">Kinase</keyword>
<evidence type="ECO:0000256" key="8">
    <source>
        <dbReference type="ARBA" id="ARBA00022729"/>
    </source>
</evidence>
<dbReference type="GO" id="GO:0006952">
    <property type="term" value="P:defense response"/>
    <property type="evidence" value="ECO:0007669"/>
    <property type="project" value="UniProtKB-ARBA"/>
</dbReference>
<keyword evidence="15" id="KW-0675">Receptor</keyword>
<dbReference type="PANTHER" id="PTHR45631:SF19">
    <property type="entry name" value="PROTEIN KINASE DOMAIN-CONTAINING PROTEIN"/>
    <property type="match status" value="1"/>
</dbReference>
<dbReference type="InterPro" id="IPR011009">
    <property type="entry name" value="Kinase-like_dom_sf"/>
</dbReference>
<sequence>MGLILQFVLLFLTCSIPSLLCQVTEFVSIDCGGTSNHTDPKTGLAWVSDSGIVHHGTSVEIENPNDNAIQYQRRRDFPIDNKKYCYTLNTTERRRYVVRTTFLYGSSESENTYPKFQLYLDATRWATVSVLDASTVYVKEMIIRAPSSSIDVCLCCATTGAPFLSTLELRPLNLSMYATDYEDNFFLKVAARVNFGASSTEAVRYPDDPYDRIWDSDLAKRQNFLVGVAPGTVRINTTKEINTNTREYPPVKVMQTAVVGTQGTLSYRLNLEDFPANARAYAYFAEIEDLPENETRKFTMKEPYVPDYSNAVVNIEENANGSYTLYEPSYMNVSLSFVFSFSFKKTLDSSQGPLLNAVEISKYVPIASKTDRKDLNVLGAFSSMLETGDMIEEGDPCVPVQWAWVSCSSNVPPRITKIVLPGSNLEGEIPGGIKDLQELTELWLNGNSLNGTIPDMSNLEQLKIIHLENNRLSGLLPSYFGSLPNLQELYIQNNSLTGDIPPALLTGKIIFVYEGNHGLHRNTKHKSHYKLILGISVGILAVLFILFLGSLLLLRHFRTKTPSQRSDDKATTPGAFSSRKSTIGLMAYSTRAGSLMDEGVSYYFSLAEIEAATNGFSKKIGKGSFGPVYYGKMKDGKEVAVKMMADSSSHGTQQFVTEVALLSRIHHRNLVPLIGYCEEEHHRMLVYEYMHNGTLRDHIHDRVNKKHLDWRARLRIAEDSAKGLEYLHTGCNPSIIHRDIKTSNILLDINMRAKVSDFGLSRQTEEDLTHVSSVARGTVGYLDPEYYANQQLTEKSDVYSFGVVLLELISGRKPVSPEEYGADWSIVHWARSLIRKGDVASIIDPTITRDVKIESIWRIAEVAIQCVDQHGSNRPRMQEIILAIQDAITIEKGNDGKIITSGSSRAQSSRKTLLTTFLDIESPDLSNDCLVPSAR</sequence>
<dbReference type="Pfam" id="PF07714">
    <property type="entry name" value="PK_Tyr_Ser-Thr"/>
    <property type="match status" value="1"/>
</dbReference>
<evidence type="ECO:0000256" key="18">
    <source>
        <dbReference type="ARBA" id="ARBA00048679"/>
    </source>
</evidence>
<keyword evidence="4" id="KW-0597">Phosphoprotein</keyword>
<dbReference type="GO" id="GO:0004674">
    <property type="term" value="F:protein serine/threonine kinase activity"/>
    <property type="evidence" value="ECO:0007669"/>
    <property type="project" value="UniProtKB-KW"/>
</dbReference>
<evidence type="ECO:0000256" key="1">
    <source>
        <dbReference type="ARBA" id="ARBA00004167"/>
    </source>
</evidence>
<evidence type="ECO:0000256" key="13">
    <source>
        <dbReference type="ARBA" id="ARBA00022989"/>
    </source>
</evidence>
<dbReference type="InterPro" id="IPR001245">
    <property type="entry name" value="Ser-Thr/Tyr_kinase_cat_dom"/>
</dbReference>
<keyword evidence="13 19" id="KW-1133">Transmembrane helix</keyword>
<evidence type="ECO:0000256" key="12">
    <source>
        <dbReference type="ARBA" id="ARBA00022840"/>
    </source>
</evidence>
<dbReference type="SMART" id="SM00369">
    <property type="entry name" value="LRR_TYP"/>
    <property type="match status" value="3"/>
</dbReference>
<evidence type="ECO:0000256" key="10">
    <source>
        <dbReference type="ARBA" id="ARBA00022741"/>
    </source>
</evidence>
<dbReference type="EC" id="2.7.11.1" evidence="2"/>
<keyword evidence="7 19" id="KW-0812">Transmembrane</keyword>
<feature type="signal peptide" evidence="20">
    <location>
        <begin position="1"/>
        <end position="21"/>
    </location>
</feature>
<comment type="subcellular location">
    <subcellularLocation>
        <location evidence="1">Membrane</location>
        <topology evidence="1">Single-pass membrane protein</topology>
    </subcellularLocation>
</comment>
<dbReference type="Gene3D" id="1.10.510.10">
    <property type="entry name" value="Transferase(Phosphotransferase) domain 1"/>
    <property type="match status" value="1"/>
</dbReference>
<proteinExistence type="predicted"/>
<name>A0AA35YJQ6_LACSI</name>
<dbReference type="GO" id="GO:0005524">
    <property type="term" value="F:ATP binding"/>
    <property type="evidence" value="ECO:0007669"/>
    <property type="project" value="UniProtKB-KW"/>
</dbReference>
<evidence type="ECO:0000256" key="15">
    <source>
        <dbReference type="ARBA" id="ARBA00023170"/>
    </source>
</evidence>
<keyword evidence="14 19" id="KW-0472">Membrane</keyword>
<dbReference type="CDD" id="cd14066">
    <property type="entry name" value="STKc_IRAK"/>
    <property type="match status" value="1"/>
</dbReference>